<protein>
    <submittedName>
        <fullName evidence="2">Uncharacterized protein</fullName>
    </submittedName>
</protein>
<gene>
    <name evidence="2" type="ORF">E1I18_00245</name>
</gene>
<feature type="transmembrane region" description="Helical" evidence="1">
    <location>
        <begin position="112"/>
        <end position="134"/>
    </location>
</feature>
<proteinExistence type="predicted"/>
<feature type="transmembrane region" description="Helical" evidence="1">
    <location>
        <begin position="72"/>
        <end position="97"/>
    </location>
</feature>
<organism evidence="2 3">
    <name type="scientific">Mycoplasmopsis mucosicanis</name>
    <dbReference type="NCBI Taxonomy" id="458208"/>
    <lineage>
        <taxon>Bacteria</taxon>
        <taxon>Bacillati</taxon>
        <taxon>Mycoplasmatota</taxon>
        <taxon>Mycoplasmoidales</taxon>
        <taxon>Metamycoplasmataceae</taxon>
        <taxon>Mycoplasmopsis</taxon>
    </lineage>
</organism>
<accession>A0A507SVI4</accession>
<feature type="transmembrane region" description="Helical" evidence="1">
    <location>
        <begin position="32"/>
        <end position="51"/>
    </location>
</feature>
<dbReference type="RefSeq" id="WP_141483606.1">
    <property type="nucleotide sequence ID" value="NZ_SMDN01000001.1"/>
</dbReference>
<keyword evidence="1" id="KW-0812">Transmembrane</keyword>
<reference evidence="2 3" key="1">
    <citation type="submission" date="2019-03" db="EMBL/GenBank/DDBJ databases">
        <title>Characterization of a novel Mycoplasma cynos real-time PCR assay.</title>
        <authorList>
            <person name="Tallmadge R.L."/>
            <person name="Mitchell P.K."/>
            <person name="Goodman L."/>
        </authorList>
    </citation>
    <scope>NUCLEOTIDE SEQUENCE [LARGE SCALE GENOMIC DNA]</scope>
    <source>
        <strain evidence="2 3">1642</strain>
    </source>
</reference>
<evidence type="ECO:0000256" key="1">
    <source>
        <dbReference type="SAM" id="Phobius"/>
    </source>
</evidence>
<sequence>MNFNLNTANGANTESIINPIGFFTSINTLNSLVVLILLAPLIAQIVFWRKFNKMHKYFKENNLILEFVKKDHWIAFLKFIILGVVGFVVLLLTFVIGESAFKSTTLWQESRYGLLICIGIIALISIIGVIQMAISYKKIHINTSFDWDKVLEYTTQHNLSFSVQKLEIRWLDPTTKQYEKQNQKDVVAEWKRVVHNTRSFSKEIKVPTKILKYWLKKTDTFFFKFETLPQYKYLLVASAVLNQLNEDGIINNLEESISSFKQNEFK</sequence>
<dbReference type="EMBL" id="SMDN01000001">
    <property type="protein sequence ID" value="TQC54194.1"/>
    <property type="molecule type" value="Genomic_DNA"/>
</dbReference>
<evidence type="ECO:0000313" key="3">
    <source>
        <dbReference type="Proteomes" id="UP000320801"/>
    </source>
</evidence>
<dbReference type="AlphaFoldDB" id="A0A507SVI4"/>
<keyword evidence="3" id="KW-1185">Reference proteome</keyword>
<keyword evidence="1" id="KW-0472">Membrane</keyword>
<name>A0A507SVI4_9BACT</name>
<dbReference type="OrthoDB" id="9863770at2"/>
<evidence type="ECO:0000313" key="2">
    <source>
        <dbReference type="EMBL" id="TQC54194.1"/>
    </source>
</evidence>
<dbReference type="Proteomes" id="UP000320801">
    <property type="component" value="Unassembled WGS sequence"/>
</dbReference>
<comment type="caution">
    <text evidence="2">The sequence shown here is derived from an EMBL/GenBank/DDBJ whole genome shotgun (WGS) entry which is preliminary data.</text>
</comment>
<keyword evidence="1" id="KW-1133">Transmembrane helix</keyword>